<comment type="subcellular location">
    <subcellularLocation>
        <location evidence="1">Cell membrane</location>
    </subcellularLocation>
</comment>
<dbReference type="Pfam" id="PF09837">
    <property type="entry name" value="DUF2064"/>
    <property type="match status" value="1"/>
</dbReference>
<dbReference type="InterPro" id="IPR018641">
    <property type="entry name" value="Trfase_1_rSAM/seldom-assoc"/>
</dbReference>
<dbReference type="NCBIfam" id="TIGR04283">
    <property type="entry name" value="glyco_like_mftF"/>
    <property type="match status" value="1"/>
</dbReference>
<keyword evidence="5" id="KW-0472">Membrane</keyword>
<gene>
    <name evidence="7" type="ORF">HMPREF1705_04048</name>
</gene>
<evidence type="ECO:0000256" key="1">
    <source>
        <dbReference type="ARBA" id="ARBA00004236"/>
    </source>
</evidence>
<dbReference type="STRING" id="592015.HMPREF1705_04048"/>
<dbReference type="InterPro" id="IPR026461">
    <property type="entry name" value="Trfase_2_rSAM/seldom_assoc"/>
</dbReference>
<dbReference type="GO" id="GO:0016757">
    <property type="term" value="F:glycosyltransferase activity"/>
    <property type="evidence" value="ECO:0007669"/>
    <property type="project" value="UniProtKB-KW"/>
</dbReference>
<evidence type="ECO:0000256" key="3">
    <source>
        <dbReference type="ARBA" id="ARBA00022676"/>
    </source>
</evidence>
<dbReference type="PANTHER" id="PTHR43646">
    <property type="entry name" value="GLYCOSYLTRANSFERASE"/>
    <property type="match status" value="1"/>
</dbReference>
<keyword evidence="3" id="KW-0328">Glycosyltransferase</keyword>
<dbReference type="InterPro" id="IPR029044">
    <property type="entry name" value="Nucleotide-diphossugar_trans"/>
</dbReference>
<reference evidence="8" key="1">
    <citation type="submission" date="2012-09" db="EMBL/GenBank/DDBJ databases">
        <authorList>
            <person name="Weinstock G."/>
            <person name="Sodergren E."/>
            <person name="Clifton S."/>
            <person name="Fulton L."/>
            <person name="Fulton B."/>
            <person name="Courtney L."/>
            <person name="Fronick C."/>
            <person name="Harrison M."/>
            <person name="Strong C."/>
            <person name="Farmer C."/>
            <person name="Delehaunty K."/>
            <person name="Markovic C."/>
            <person name="Hall O."/>
            <person name="Minx P."/>
            <person name="Tomlinson C."/>
            <person name="Mitreva M."/>
            <person name="Nelson J."/>
            <person name="Hou S."/>
            <person name="Wollam A."/>
            <person name="Pepin K.H."/>
            <person name="Johnson M."/>
            <person name="Bhonagiri V."/>
            <person name="Nash W.E."/>
            <person name="Suruliraj S."/>
            <person name="Warren W."/>
            <person name="Chinwalla A."/>
            <person name="Mardis E.R."/>
            <person name="Wilson R.K."/>
        </authorList>
    </citation>
    <scope>NUCLEOTIDE SEQUENCE [LARGE SCALE GENOMIC DNA]</scope>
    <source>
        <strain evidence="8">OS1</strain>
    </source>
</reference>
<sequence length="470" mass="52437">MSWTKSIKKYNKEAKMARIAVFTKYPESGKVKTRLAKDIGEDKAARLQKEMTEFALSNLWPLISRGHKLEVRFDGATLDQMISWLGDGLEYVQQGDGELGVRMARAIADGLKKDKEPVIVVGSDCPEINAELVLEAIEACKHSDIVIGPAFDGGYYLIGMKNFEPDLFEHITWGSSTVFEETIRKAKKLGLSVCSLTLLKDVDRFGDIEIFDKAKRKIGWQGLPFISVIIPTLNEERNIAKTLENARGVKVERIVADGGSTDRTRDVVKKCNVKLIYSKKGRAVQQNAGAQYAKGKILLFLHADSSLPGGFDSAIRQAYVNNFSFGTFSLGIDASGLGFRATEMIANARSKYLGLPYGDQAIFVDKKLFEDVGGFPIVPIMEDFLLIKNLTKESGNKPTILPQKVMTSPRRWQQYGLCKVFFVNQLIILGYYAGVSLEVLAEFYKKPSMQMGKAIVYELLKKFLHIKNNA</sequence>
<evidence type="ECO:0000256" key="4">
    <source>
        <dbReference type="ARBA" id="ARBA00022679"/>
    </source>
</evidence>
<dbReference type="Gene3D" id="3.90.550.10">
    <property type="entry name" value="Spore Coat Polysaccharide Biosynthesis Protein SpsA, Chain A"/>
    <property type="match status" value="2"/>
</dbReference>
<evidence type="ECO:0000256" key="5">
    <source>
        <dbReference type="ARBA" id="ARBA00023136"/>
    </source>
</evidence>
<proteinExistence type="predicted"/>
<dbReference type="InterPro" id="IPR001173">
    <property type="entry name" value="Glyco_trans_2-like"/>
</dbReference>
<name>A0A0T5X9E9_9BACT</name>
<dbReference type="GO" id="GO:0005886">
    <property type="term" value="C:plasma membrane"/>
    <property type="evidence" value="ECO:0007669"/>
    <property type="project" value="UniProtKB-SubCell"/>
</dbReference>
<evidence type="ECO:0000256" key="2">
    <source>
        <dbReference type="ARBA" id="ARBA00022475"/>
    </source>
</evidence>
<dbReference type="eggNOG" id="COG1216">
    <property type="taxonomic scope" value="Bacteria"/>
</dbReference>
<comment type="caution">
    <text evidence="7">The sequence shown here is derived from an EMBL/GenBank/DDBJ whole genome shotgun (WGS) entry which is preliminary data.</text>
</comment>
<dbReference type="Pfam" id="PF00535">
    <property type="entry name" value="Glycos_transf_2"/>
    <property type="match status" value="1"/>
</dbReference>
<dbReference type="SUPFAM" id="SSF53448">
    <property type="entry name" value="Nucleotide-diphospho-sugar transferases"/>
    <property type="match status" value="2"/>
</dbReference>
<organism evidence="7 8">
    <name type="scientific">Acetomicrobium hydrogeniformans ATCC BAA-1850</name>
    <dbReference type="NCBI Taxonomy" id="592015"/>
    <lineage>
        <taxon>Bacteria</taxon>
        <taxon>Thermotogati</taxon>
        <taxon>Synergistota</taxon>
        <taxon>Synergistia</taxon>
        <taxon>Synergistales</taxon>
        <taxon>Acetomicrobiaceae</taxon>
        <taxon>Acetomicrobium</taxon>
    </lineage>
</organism>
<protein>
    <submittedName>
        <fullName evidence="7">Glycosyltransferase, group 2 family protein</fullName>
    </submittedName>
</protein>
<evidence type="ECO:0000313" key="8">
    <source>
        <dbReference type="Proteomes" id="UP000005273"/>
    </source>
</evidence>
<evidence type="ECO:0000259" key="6">
    <source>
        <dbReference type="Pfam" id="PF00535"/>
    </source>
</evidence>
<evidence type="ECO:0000313" key="7">
    <source>
        <dbReference type="EMBL" id="KRT34804.1"/>
    </source>
</evidence>
<accession>A0A0T5X9E9</accession>
<dbReference type="NCBIfam" id="TIGR04282">
    <property type="entry name" value="glyco_like_cofC"/>
    <property type="match status" value="1"/>
</dbReference>
<keyword evidence="2" id="KW-1003">Cell membrane</keyword>
<dbReference type="PANTHER" id="PTHR43646:SF2">
    <property type="entry name" value="GLYCOSYLTRANSFERASE 2-LIKE DOMAIN-CONTAINING PROTEIN"/>
    <property type="match status" value="1"/>
</dbReference>
<keyword evidence="8" id="KW-1185">Reference proteome</keyword>
<dbReference type="AlphaFoldDB" id="A0A0T5X9E9"/>
<keyword evidence="4 7" id="KW-0808">Transferase</keyword>
<dbReference type="CDD" id="cd02522">
    <property type="entry name" value="GT_2_like_a"/>
    <property type="match status" value="1"/>
</dbReference>
<dbReference type="eggNOG" id="COG3222">
    <property type="taxonomic scope" value="Bacteria"/>
</dbReference>
<dbReference type="OrthoDB" id="9810303at2"/>
<feature type="domain" description="Glycosyltransferase 2-like" evidence="6">
    <location>
        <begin position="227"/>
        <end position="310"/>
    </location>
</feature>
<dbReference type="Proteomes" id="UP000005273">
    <property type="component" value="Unassembled WGS sequence"/>
</dbReference>
<dbReference type="EMBL" id="ACJX03000001">
    <property type="protein sequence ID" value="KRT34804.1"/>
    <property type="molecule type" value="Genomic_DNA"/>
</dbReference>